<evidence type="ECO:0000259" key="2">
    <source>
        <dbReference type="PROSITE" id="PS51717"/>
    </source>
</evidence>
<dbReference type="EMBL" id="JAVRJZ010000020">
    <property type="protein sequence ID" value="KAK2706352.1"/>
    <property type="molecule type" value="Genomic_DNA"/>
</dbReference>
<dbReference type="PANTHER" id="PTHR22796:SF1">
    <property type="entry name" value="VWFA DOMAIN-CONTAINING PROTEIN"/>
    <property type="match status" value="1"/>
</dbReference>
<dbReference type="InterPro" id="IPR030383">
    <property type="entry name" value="G_VLIG_dom"/>
</dbReference>
<feature type="compositionally biased region" description="Polar residues" evidence="1">
    <location>
        <begin position="10"/>
        <end position="23"/>
    </location>
</feature>
<dbReference type="Gene3D" id="3.40.50.300">
    <property type="entry name" value="P-loop containing nucleotide triphosphate hydrolases"/>
    <property type="match status" value="1"/>
</dbReference>
<protein>
    <recommendedName>
        <fullName evidence="2">VLIG-type G domain-containing protein</fullName>
    </recommendedName>
</protein>
<evidence type="ECO:0000313" key="4">
    <source>
        <dbReference type="Proteomes" id="UP001187531"/>
    </source>
</evidence>
<proteinExistence type="predicted"/>
<name>A0AA88HJ72_ARTSF</name>
<dbReference type="InterPro" id="IPR027417">
    <property type="entry name" value="P-loop_NTPase"/>
</dbReference>
<feature type="domain" description="VLIG-type G" evidence="2">
    <location>
        <begin position="561"/>
        <end position="809"/>
    </location>
</feature>
<dbReference type="Proteomes" id="UP001187531">
    <property type="component" value="Unassembled WGS sequence"/>
</dbReference>
<accession>A0AA88HJ72</accession>
<dbReference type="AlphaFoldDB" id="A0AA88HJ72"/>
<evidence type="ECO:0000256" key="1">
    <source>
        <dbReference type="SAM" id="MobiDB-lite"/>
    </source>
</evidence>
<dbReference type="PROSITE" id="PS51717">
    <property type="entry name" value="G_VLIG"/>
    <property type="match status" value="1"/>
</dbReference>
<keyword evidence="4" id="KW-1185">Reference proteome</keyword>
<comment type="caution">
    <text evidence="3">The sequence shown here is derived from an EMBL/GenBank/DDBJ whole genome shotgun (WGS) entry which is preliminary data.</text>
</comment>
<sequence length="1035" mass="119808">MDGEDFKDTSGITSTDPTNGNSVHQSERFLHLGKCDGENRGIDLQQTFKEENLVSLFTFDCPPATASVPYRLLHRLDLDFSYPCDTEEEDFFSVMKETNKSKKINICQLFSGYSLRDNINILRLLLESRYAIPICNLEIVELLRITQRIEDDVFLGEDLKLPRIALISQVKNFDSHTGKIMEGLFNLRTSFNTGDASNIEIGQGLVCLGNKKKEACIVIHIWGNFEQYWTSLTDFVDYLIVEDEYKSESDLVDYELVGNEMSSQFSKLSPFIRKYSGETSLPKFITVWIPNLSNMKNISIRRQLLSIFRETTYHETPLHSLFSSNGYLRMEMDILREMYLRVSQMNGLEEYRTKILLLQKSYAKEGAFLEQLNEVKSIGENNERNDIQRKIIEEHEFRFSRRSKTDPLIMYFLEGLRKNKIDEMVLHLQVLDDAIANNIKKSKIVAQLAEEVRDKTTKFSQRLQLSVTDSEYAKQVELSRKELTVAKENRNNAVLSLRHLWREISLFYSSGNSGEFEDLPQRAAFYLIGGETLELYDGDANMLNVEWIAAIFKNLESLLPQKRIFVLCVLGEQSSGKSTLLNTMFGIRLPASVGQCTRGLTITLVKTIERQEYDYVLIFDSEGLRSPEHKGLCGSIKRDNKIATLSVLPSDATILVIKGENDNALKDILPIVALAYKGSKLAEEREGILSCKFFAAYNQVKADGENQKKLENIFSQLSTTLVESFTKTNSLRDLDVHTSIKFPQLLTNEHDIWVFGCNSKGDSPLDVPNTDFSQKMVEFREYIHKQVVSQSGWNAREFGNLEQYLSLVWDCLNNSDFDLSFETVIERHAYTELENKYQNFRKKYYEEYEEQFNLLKDKYKEDYSLQEGRPMNFTEIHANVEELEVKMKPQSEKFEEDVNLMFEEKQNQKWKTEFSRKVQDTIFSATNQWCHKLEVFLRNQFTFGAKVKQYEREMRDEIAEEFRSGNMKEKTEEQLIEMFNRIFGNIVKRAKEENPPMDVQNAVLKAYRTNSTIASLGIDLLCDNEKTILMGETLE</sequence>
<dbReference type="SUPFAM" id="SSF52540">
    <property type="entry name" value="P-loop containing nucleoside triphosphate hydrolases"/>
    <property type="match status" value="1"/>
</dbReference>
<dbReference type="Pfam" id="PF25683">
    <property type="entry name" value="URGCP_GTPase"/>
    <property type="match status" value="1"/>
</dbReference>
<dbReference type="GO" id="GO:0005525">
    <property type="term" value="F:GTP binding"/>
    <property type="evidence" value="ECO:0007669"/>
    <property type="project" value="InterPro"/>
</dbReference>
<feature type="region of interest" description="Disordered" evidence="1">
    <location>
        <begin position="1"/>
        <end position="23"/>
    </location>
</feature>
<evidence type="ECO:0000313" key="3">
    <source>
        <dbReference type="EMBL" id="KAK2706352.1"/>
    </source>
</evidence>
<gene>
    <name evidence="3" type="ORF">QYM36_016403</name>
</gene>
<dbReference type="PANTHER" id="PTHR22796">
    <property type="entry name" value="URG4-RELATED"/>
    <property type="match status" value="1"/>
</dbReference>
<organism evidence="3 4">
    <name type="scientific">Artemia franciscana</name>
    <name type="common">Brine shrimp</name>
    <name type="synonym">Artemia sanfranciscana</name>
    <dbReference type="NCBI Taxonomy" id="6661"/>
    <lineage>
        <taxon>Eukaryota</taxon>
        <taxon>Metazoa</taxon>
        <taxon>Ecdysozoa</taxon>
        <taxon>Arthropoda</taxon>
        <taxon>Crustacea</taxon>
        <taxon>Branchiopoda</taxon>
        <taxon>Anostraca</taxon>
        <taxon>Artemiidae</taxon>
        <taxon>Artemia</taxon>
    </lineage>
</organism>
<reference evidence="3" key="1">
    <citation type="submission" date="2023-07" db="EMBL/GenBank/DDBJ databases">
        <title>Chromosome-level genome assembly of Artemia franciscana.</title>
        <authorList>
            <person name="Jo E."/>
        </authorList>
    </citation>
    <scope>NUCLEOTIDE SEQUENCE</scope>
    <source>
        <tissue evidence="3">Whole body</tissue>
    </source>
</reference>